<dbReference type="RefSeq" id="XP_007523022.2">
    <property type="nucleotide sequence ID" value="XM_007522960.2"/>
</dbReference>
<feature type="region of interest" description="Disordered" evidence="1">
    <location>
        <begin position="271"/>
        <end position="295"/>
    </location>
</feature>
<feature type="compositionally biased region" description="Polar residues" evidence="1">
    <location>
        <begin position="466"/>
        <end position="480"/>
    </location>
</feature>
<name>A0A1S2ZQK5_ERIEU</name>
<dbReference type="PANTHER" id="PTHR12247:SF89">
    <property type="entry name" value="STERILE ALPHA MOTIF DOMAIN-CONTAINING PROTEIN 7"/>
    <property type="match status" value="1"/>
</dbReference>
<feature type="domain" description="SAM" evidence="2">
    <location>
        <begin position="369"/>
        <end position="415"/>
    </location>
</feature>
<feature type="region of interest" description="Disordered" evidence="1">
    <location>
        <begin position="466"/>
        <end position="489"/>
    </location>
</feature>
<dbReference type="PROSITE" id="PS50105">
    <property type="entry name" value="SAM_DOMAIN"/>
    <property type="match status" value="1"/>
</dbReference>
<dbReference type="STRING" id="9365.ENSEEUP00000000978"/>
<dbReference type="GeneID" id="103113424"/>
<dbReference type="InterPro" id="IPR050548">
    <property type="entry name" value="PcG_chromatin_remod_factors"/>
</dbReference>
<dbReference type="GO" id="GO:0045892">
    <property type="term" value="P:negative regulation of DNA-templated transcription"/>
    <property type="evidence" value="ECO:0007669"/>
    <property type="project" value="TreeGrafter"/>
</dbReference>
<dbReference type="AlphaFoldDB" id="A0A1S2ZQK5"/>
<dbReference type="GO" id="GO:0005634">
    <property type="term" value="C:nucleus"/>
    <property type="evidence" value="ECO:0007669"/>
    <property type="project" value="TreeGrafter"/>
</dbReference>
<dbReference type="CTD" id="344658"/>
<dbReference type="Gene3D" id="1.10.150.50">
    <property type="entry name" value="Transcription Factor, Ets-1"/>
    <property type="match status" value="1"/>
</dbReference>
<accession>A0A1S2ZQK5</accession>
<dbReference type="CDD" id="cd09579">
    <property type="entry name" value="SAM_Samd7_11"/>
    <property type="match status" value="1"/>
</dbReference>
<organism evidence="3 4">
    <name type="scientific">Erinaceus europaeus</name>
    <name type="common">Western European hedgehog</name>
    <dbReference type="NCBI Taxonomy" id="9365"/>
    <lineage>
        <taxon>Eukaryota</taxon>
        <taxon>Metazoa</taxon>
        <taxon>Chordata</taxon>
        <taxon>Craniata</taxon>
        <taxon>Vertebrata</taxon>
        <taxon>Euteleostomi</taxon>
        <taxon>Mammalia</taxon>
        <taxon>Eutheria</taxon>
        <taxon>Laurasiatheria</taxon>
        <taxon>Eulipotyphla</taxon>
        <taxon>Erinaceidae</taxon>
        <taxon>Erinaceinae</taxon>
        <taxon>Erinaceus</taxon>
    </lineage>
</organism>
<sequence>MGSSSPQTLGRHKRLSSHSRIEEEEELQQWREILMINSMTAVNPLLTTPGQPKIPQLHSPFEPPVVDRDVLPSMAAPPDPRQFCISSQFGSCLLPNAIMPNTLPSPTFPGWGILPPKSMKAMAARRDEMLQRHQHSARMEMEAHAIYQQRRIEKVNANRLTGLGIPFLYGSSIPAGSATYQGRSMLSASDLHFHSNPLRNFQGNPMLVASSPHFLESWRQKCRRLRRCTNNQKALDSDTESSKSHTEAKILVQTHVCPYEEVVYRKDPEAETLNNQSEKPSESNEQPAIAQANSSGEFESMHRKLWGVAGALLEARAWDSGKKKTSELVFAASGEKNGVHLPVLPSLPGPHALAAGEGNPSLGEDIQKWTVTDVHNFISSLPGCSEYAQVFKDHRIDGETLPLLTEEHLRSTLGLKLGPALKIQSQVSQHVESMCCKQSLPPAHAQPAGVPPTALCRHPGFSSWGVSQDAPATQDVTIPTGTEADHQRN</sequence>
<keyword evidence="3" id="KW-1185">Reference proteome</keyword>
<dbReference type="GO" id="GO:0003682">
    <property type="term" value="F:chromatin binding"/>
    <property type="evidence" value="ECO:0007669"/>
    <property type="project" value="TreeGrafter"/>
</dbReference>
<dbReference type="Proteomes" id="UP001652624">
    <property type="component" value="Chromosome 14"/>
</dbReference>
<dbReference type="InterPro" id="IPR013761">
    <property type="entry name" value="SAM/pointed_sf"/>
</dbReference>
<feature type="region of interest" description="Disordered" evidence="1">
    <location>
        <begin position="1"/>
        <end position="23"/>
    </location>
</feature>
<dbReference type="SUPFAM" id="SSF47769">
    <property type="entry name" value="SAM/Pointed domain"/>
    <property type="match status" value="1"/>
</dbReference>
<evidence type="ECO:0000256" key="1">
    <source>
        <dbReference type="SAM" id="MobiDB-lite"/>
    </source>
</evidence>
<dbReference type="Pfam" id="PF00536">
    <property type="entry name" value="SAM_1"/>
    <property type="match status" value="1"/>
</dbReference>
<dbReference type="InterPro" id="IPR001660">
    <property type="entry name" value="SAM"/>
</dbReference>
<evidence type="ECO:0000313" key="4">
    <source>
        <dbReference type="RefSeq" id="XP_007523022.2"/>
    </source>
</evidence>
<proteinExistence type="predicted"/>
<dbReference type="FunCoup" id="A0A1S2ZQK5">
    <property type="interactions" value="15"/>
</dbReference>
<feature type="compositionally biased region" description="Polar residues" evidence="1">
    <location>
        <begin position="272"/>
        <end position="295"/>
    </location>
</feature>
<dbReference type="PANTHER" id="PTHR12247">
    <property type="entry name" value="POLYCOMB GROUP PROTEIN"/>
    <property type="match status" value="1"/>
</dbReference>
<evidence type="ECO:0000259" key="2">
    <source>
        <dbReference type="PROSITE" id="PS50105"/>
    </source>
</evidence>
<protein>
    <submittedName>
        <fullName evidence="4">Sterile alpha motif domain-containing protein 7</fullName>
    </submittedName>
</protein>
<gene>
    <name evidence="4" type="primary">SAMD7</name>
</gene>
<dbReference type="OrthoDB" id="9943471at2759"/>
<dbReference type="eggNOG" id="KOG3829">
    <property type="taxonomic scope" value="Eukaryota"/>
</dbReference>
<dbReference type="GO" id="GO:0042393">
    <property type="term" value="F:histone binding"/>
    <property type="evidence" value="ECO:0007669"/>
    <property type="project" value="TreeGrafter"/>
</dbReference>
<reference evidence="4" key="1">
    <citation type="submission" date="2025-08" db="UniProtKB">
        <authorList>
            <consortium name="RefSeq"/>
        </authorList>
    </citation>
    <scope>IDENTIFICATION</scope>
</reference>
<dbReference type="SMART" id="SM00454">
    <property type="entry name" value="SAM"/>
    <property type="match status" value="1"/>
</dbReference>
<evidence type="ECO:0000313" key="3">
    <source>
        <dbReference type="Proteomes" id="UP001652624"/>
    </source>
</evidence>
<dbReference type="InParanoid" id="A0A1S2ZQK5"/>